<name>A0A7Y6B1U6_9SPHN</name>
<evidence type="ECO:0000256" key="6">
    <source>
        <dbReference type="ARBA" id="ARBA00023004"/>
    </source>
</evidence>
<keyword evidence="9 11" id="KW-0472">Membrane</keyword>
<dbReference type="RefSeq" id="WP_175310680.1">
    <property type="nucleotide sequence ID" value="NZ_CBCRYR010000060.1"/>
</dbReference>
<dbReference type="GO" id="GO:0006826">
    <property type="term" value="P:iron ion transport"/>
    <property type="evidence" value="ECO:0007669"/>
    <property type="project" value="UniProtKB-KW"/>
</dbReference>
<evidence type="ECO:0000256" key="10">
    <source>
        <dbReference type="ARBA" id="ARBA00023237"/>
    </source>
</evidence>
<keyword evidence="8 12" id="KW-0798">TonB box</keyword>
<protein>
    <submittedName>
        <fullName evidence="17">TonB-dependent receptor</fullName>
    </submittedName>
</protein>
<evidence type="ECO:0000256" key="13">
    <source>
        <dbReference type="SAM" id="MobiDB-lite"/>
    </source>
</evidence>
<dbReference type="InterPro" id="IPR039426">
    <property type="entry name" value="TonB-dep_rcpt-like"/>
</dbReference>
<feature type="region of interest" description="Disordered" evidence="13">
    <location>
        <begin position="31"/>
        <end position="51"/>
    </location>
</feature>
<dbReference type="PROSITE" id="PS52016">
    <property type="entry name" value="TONB_DEPENDENT_REC_3"/>
    <property type="match status" value="1"/>
</dbReference>
<keyword evidence="5 11" id="KW-0812">Transmembrane</keyword>
<dbReference type="PANTHER" id="PTHR32552:SF81">
    <property type="entry name" value="TONB-DEPENDENT OUTER MEMBRANE RECEPTOR"/>
    <property type="match status" value="1"/>
</dbReference>
<evidence type="ECO:0000256" key="9">
    <source>
        <dbReference type="ARBA" id="ARBA00023136"/>
    </source>
</evidence>
<evidence type="ECO:0000256" key="14">
    <source>
        <dbReference type="SAM" id="SignalP"/>
    </source>
</evidence>
<gene>
    <name evidence="17" type="ORF">HP438_02745</name>
</gene>
<dbReference type="Pfam" id="PF00593">
    <property type="entry name" value="TonB_dep_Rec_b-barrel"/>
    <property type="match status" value="1"/>
</dbReference>
<evidence type="ECO:0000256" key="1">
    <source>
        <dbReference type="ARBA" id="ARBA00004571"/>
    </source>
</evidence>
<accession>A0A7Y6B1U6</accession>
<reference evidence="17 18" key="1">
    <citation type="submission" date="2020-05" db="EMBL/GenBank/DDBJ databases">
        <title>Genome Sequencing of Type Strains.</title>
        <authorList>
            <person name="Lemaire J.F."/>
            <person name="Inderbitzin P."/>
            <person name="Gregorio O.A."/>
            <person name="Collins S.B."/>
            <person name="Wespe N."/>
            <person name="Knight-Connoni V."/>
        </authorList>
    </citation>
    <scope>NUCLEOTIDE SEQUENCE [LARGE SCALE GENOMIC DNA]</scope>
    <source>
        <strain evidence="17 18">DSM 100049</strain>
    </source>
</reference>
<comment type="subcellular location">
    <subcellularLocation>
        <location evidence="1 11">Cell outer membrane</location>
        <topology evidence="1 11">Multi-pass membrane protein</topology>
    </subcellularLocation>
</comment>
<dbReference type="EMBL" id="JABMCH010000049">
    <property type="protein sequence ID" value="NUU45896.1"/>
    <property type="molecule type" value="Genomic_DNA"/>
</dbReference>
<dbReference type="GO" id="GO:0009279">
    <property type="term" value="C:cell outer membrane"/>
    <property type="evidence" value="ECO:0007669"/>
    <property type="project" value="UniProtKB-SubCell"/>
</dbReference>
<keyword evidence="6" id="KW-0408">Iron</keyword>
<evidence type="ECO:0000259" key="16">
    <source>
        <dbReference type="Pfam" id="PF07715"/>
    </source>
</evidence>
<sequence length="789" mass="84918">MISFNLRFAGRLFASSALALLLATPAFAADPDPAPEPAKTTAPDDQKTNADGSLNEVIVTAQKRPESLQKTPIAISVLSAEDLQNRHVQSLVDLQDGAIPSLRVAPFYSRNSALIMNIRGIGVLADSNQPARDQGVGVYIDGVYLGRAQGLGTALYDIESIEVLKGPQGTLFGRNTEGGAVSIVTRKPTGEFGLTATAGIGNFGSHKAEAHLNLPEWHNFSVKLDGIVTKRDGLVINPLPGQADFNGFDRHGAHVEVLWKPQDGVSADYAFDTSYDASTPLYLQAITNGTLTRAPALPLQPNRVRRASIGVPQQESIGKTHGHRLTLGLDLAPGLQLKSITAYRELDQSQYDNGGQNSTTYKPNTSFSRYSLAGFAQNQFSQEIQLIGDTPRLKYVAGAMAYREHSSDNAQAFNTMVWNADGTAATVANYNIATVPFDRASRITTRSIGAFGQATWTPAILGDRLHLTGGARYTRDMKHGELFIVNGKTPNVDGVVAPRTLDAAWSRVDPLLTLAYDVTSDVHVYGKWSEGYKSGGANSRSLRYAPFNPETLSMFEIGAKSEFLDHRVRLNLAAYTGAYKAIQIDFQANYLQVDAQGNLLQTNRTTIETANAPGTGRAKGVEAELTVAPMAGLTLTASYAYNDVTIPATVNPFPQGATGQIVTTPIKIYPVYTPAHAASGAVDYERPMGDYSLVAHLDANYDSGFYANYNDPAPGVAQPKGDPGFVVNGRIGITDIALNDTGARLSVSAWSRNLLNEQHMFYKGLNTLTGLSGFFNEPRTYGLEATVKF</sequence>
<dbReference type="SUPFAM" id="SSF56935">
    <property type="entry name" value="Porins"/>
    <property type="match status" value="1"/>
</dbReference>
<feature type="domain" description="TonB-dependent receptor plug" evidence="16">
    <location>
        <begin position="68"/>
        <end position="180"/>
    </location>
</feature>
<evidence type="ECO:0000256" key="5">
    <source>
        <dbReference type="ARBA" id="ARBA00022692"/>
    </source>
</evidence>
<keyword evidence="3 11" id="KW-1134">Transmembrane beta strand</keyword>
<keyword evidence="14" id="KW-0732">Signal</keyword>
<dbReference type="PANTHER" id="PTHR32552">
    <property type="entry name" value="FERRICHROME IRON RECEPTOR-RELATED"/>
    <property type="match status" value="1"/>
</dbReference>
<dbReference type="InterPro" id="IPR012910">
    <property type="entry name" value="Plug_dom"/>
</dbReference>
<evidence type="ECO:0000256" key="11">
    <source>
        <dbReference type="PROSITE-ProRule" id="PRU01360"/>
    </source>
</evidence>
<feature type="domain" description="TonB-dependent receptor-like beta-barrel" evidence="15">
    <location>
        <begin position="290"/>
        <end position="733"/>
    </location>
</feature>
<evidence type="ECO:0000256" key="7">
    <source>
        <dbReference type="ARBA" id="ARBA00023065"/>
    </source>
</evidence>
<evidence type="ECO:0000313" key="18">
    <source>
        <dbReference type="Proteomes" id="UP000536441"/>
    </source>
</evidence>
<evidence type="ECO:0000256" key="4">
    <source>
        <dbReference type="ARBA" id="ARBA00022496"/>
    </source>
</evidence>
<feature type="compositionally biased region" description="Low complexity" evidence="13">
    <location>
        <begin position="31"/>
        <end position="41"/>
    </location>
</feature>
<dbReference type="Gene3D" id="2.40.170.20">
    <property type="entry name" value="TonB-dependent receptor, beta-barrel domain"/>
    <property type="match status" value="1"/>
</dbReference>
<dbReference type="Pfam" id="PF07715">
    <property type="entry name" value="Plug"/>
    <property type="match status" value="1"/>
</dbReference>
<dbReference type="AlphaFoldDB" id="A0A7Y6B1U6"/>
<dbReference type="Proteomes" id="UP000536441">
    <property type="component" value="Unassembled WGS sequence"/>
</dbReference>
<evidence type="ECO:0000256" key="3">
    <source>
        <dbReference type="ARBA" id="ARBA00022452"/>
    </source>
</evidence>
<keyword evidence="4" id="KW-0410">Iron transport</keyword>
<evidence type="ECO:0000313" key="17">
    <source>
        <dbReference type="EMBL" id="NUU45896.1"/>
    </source>
</evidence>
<comment type="similarity">
    <text evidence="11 12">Belongs to the TonB-dependent receptor family.</text>
</comment>
<keyword evidence="17" id="KW-0675">Receptor</keyword>
<proteinExistence type="inferred from homology"/>
<organism evidence="17 18">
    <name type="scientific">Sphingomonas zeae</name>
    <dbReference type="NCBI Taxonomy" id="1646122"/>
    <lineage>
        <taxon>Bacteria</taxon>
        <taxon>Pseudomonadati</taxon>
        <taxon>Pseudomonadota</taxon>
        <taxon>Alphaproteobacteria</taxon>
        <taxon>Sphingomonadales</taxon>
        <taxon>Sphingomonadaceae</taxon>
        <taxon>Sphingomonas</taxon>
    </lineage>
</organism>
<dbReference type="InterPro" id="IPR000531">
    <property type="entry name" value="Beta-barrel_TonB"/>
</dbReference>
<evidence type="ECO:0000256" key="8">
    <source>
        <dbReference type="ARBA" id="ARBA00023077"/>
    </source>
</evidence>
<evidence type="ECO:0000259" key="15">
    <source>
        <dbReference type="Pfam" id="PF00593"/>
    </source>
</evidence>
<evidence type="ECO:0000256" key="12">
    <source>
        <dbReference type="RuleBase" id="RU003357"/>
    </source>
</evidence>
<feature type="signal peptide" evidence="14">
    <location>
        <begin position="1"/>
        <end position="28"/>
    </location>
</feature>
<evidence type="ECO:0000256" key="2">
    <source>
        <dbReference type="ARBA" id="ARBA00022448"/>
    </source>
</evidence>
<dbReference type="InterPro" id="IPR036942">
    <property type="entry name" value="Beta-barrel_TonB_sf"/>
</dbReference>
<feature type="chain" id="PRO_5030645426" evidence="14">
    <location>
        <begin position="29"/>
        <end position="789"/>
    </location>
</feature>
<keyword evidence="10 11" id="KW-0998">Cell outer membrane</keyword>
<keyword evidence="18" id="KW-1185">Reference proteome</keyword>
<keyword evidence="2 11" id="KW-0813">Transport</keyword>
<keyword evidence="7" id="KW-0406">Ion transport</keyword>
<comment type="caution">
    <text evidence="17">The sequence shown here is derived from an EMBL/GenBank/DDBJ whole genome shotgun (WGS) entry which is preliminary data.</text>
</comment>